<dbReference type="Pfam" id="PF04515">
    <property type="entry name" value="Choline_transpo"/>
    <property type="match status" value="1"/>
</dbReference>
<evidence type="ECO:0000256" key="5">
    <source>
        <dbReference type="ARBA" id="ARBA00023136"/>
    </source>
</evidence>
<evidence type="ECO:0000256" key="7">
    <source>
        <dbReference type="RuleBase" id="RU368066"/>
    </source>
</evidence>
<evidence type="ECO:0000256" key="3">
    <source>
        <dbReference type="ARBA" id="ARBA00022692"/>
    </source>
</evidence>
<comment type="similarity">
    <text evidence="2 7">Belongs to the CTL (choline transporter-like) family.</text>
</comment>
<dbReference type="PANTHER" id="PTHR12385">
    <property type="entry name" value="CHOLINE TRANSPORTER-LIKE (SLC FAMILY 44)"/>
    <property type="match status" value="1"/>
</dbReference>
<evidence type="ECO:0000256" key="1">
    <source>
        <dbReference type="ARBA" id="ARBA00004141"/>
    </source>
</evidence>
<feature type="transmembrane region" description="Helical" evidence="7">
    <location>
        <begin position="344"/>
        <end position="364"/>
    </location>
</feature>
<feature type="transmembrane region" description="Helical" evidence="7">
    <location>
        <begin position="241"/>
        <end position="260"/>
    </location>
</feature>
<keyword evidence="4 7" id="KW-1133">Transmembrane helix</keyword>
<dbReference type="InterPro" id="IPR007603">
    <property type="entry name" value="Choline_transptr-like"/>
</dbReference>
<evidence type="ECO:0000313" key="8">
    <source>
        <dbReference type="EMBL" id="NOV50873.1"/>
    </source>
</evidence>
<feature type="transmembrane region" description="Helical" evidence="7">
    <location>
        <begin position="485"/>
        <end position="509"/>
    </location>
</feature>
<dbReference type="EMBL" id="GIIL01007147">
    <property type="protein sequence ID" value="NOV50873.1"/>
    <property type="molecule type" value="Transcribed_RNA"/>
</dbReference>
<comment type="subcellular location">
    <subcellularLocation>
        <location evidence="7">Cell membrane</location>
        <topology evidence="7">Multi-pass membrane protein</topology>
    </subcellularLocation>
    <subcellularLocation>
        <location evidence="1">Membrane</location>
        <topology evidence="1">Multi-pass membrane protein</topology>
    </subcellularLocation>
</comment>
<dbReference type="PANTHER" id="PTHR12385:SF14">
    <property type="entry name" value="CHOLINE TRANSPORTER-LIKE 2"/>
    <property type="match status" value="1"/>
</dbReference>
<evidence type="ECO:0000256" key="4">
    <source>
        <dbReference type="ARBA" id="ARBA00022989"/>
    </source>
</evidence>
<keyword evidence="3 7" id="KW-0812">Transmembrane</keyword>
<feature type="transmembrane region" description="Helical" evidence="7">
    <location>
        <begin position="293"/>
        <end position="315"/>
    </location>
</feature>
<feature type="transmembrane region" description="Helical" evidence="7">
    <location>
        <begin position="215"/>
        <end position="235"/>
    </location>
</feature>
<feature type="transmembrane region" description="Helical" evidence="7">
    <location>
        <begin position="620"/>
        <end position="644"/>
    </location>
</feature>
<dbReference type="AlphaFoldDB" id="A0A6M2DXS4"/>
<keyword evidence="5 7" id="KW-0472">Membrane</keyword>
<comment type="function">
    <text evidence="7">Choline transporter.</text>
</comment>
<dbReference type="GO" id="GO:0022857">
    <property type="term" value="F:transmembrane transporter activity"/>
    <property type="evidence" value="ECO:0007669"/>
    <property type="project" value="UniProtKB-UniRule"/>
</dbReference>
<organism evidence="8">
    <name type="scientific">Xenopsylla cheopis</name>
    <name type="common">Oriental rat flea</name>
    <name type="synonym">Pulex cheopis</name>
    <dbReference type="NCBI Taxonomy" id="163159"/>
    <lineage>
        <taxon>Eukaryota</taxon>
        <taxon>Metazoa</taxon>
        <taxon>Ecdysozoa</taxon>
        <taxon>Arthropoda</taxon>
        <taxon>Hexapoda</taxon>
        <taxon>Insecta</taxon>
        <taxon>Pterygota</taxon>
        <taxon>Neoptera</taxon>
        <taxon>Endopterygota</taxon>
        <taxon>Siphonaptera</taxon>
        <taxon>Pulicidae</taxon>
        <taxon>Xenopsyllinae</taxon>
        <taxon>Xenopsylla</taxon>
    </lineage>
</organism>
<dbReference type="GO" id="GO:0005886">
    <property type="term" value="C:plasma membrane"/>
    <property type="evidence" value="ECO:0007669"/>
    <property type="project" value="UniProtKB-SubCell"/>
</dbReference>
<keyword evidence="6" id="KW-0325">Glycoprotein</keyword>
<feature type="transmembrane region" description="Helical" evidence="7">
    <location>
        <begin position="20"/>
        <end position="40"/>
    </location>
</feature>
<protein>
    <recommendedName>
        <fullName evidence="7">Choline transporter-like protein</fullName>
    </recommendedName>
</protein>
<evidence type="ECO:0000256" key="2">
    <source>
        <dbReference type="ARBA" id="ARBA00007168"/>
    </source>
</evidence>
<reference evidence="8" key="1">
    <citation type="submission" date="2020-03" db="EMBL/GenBank/DDBJ databases">
        <title>Transcriptomic Profiling of the Digestive Tract of the Rat Flea, Xenopsylla cheopis, Following Blood Feeding and Infection with Yersinia pestis.</title>
        <authorList>
            <person name="Bland D.M."/>
            <person name="Martens C.A."/>
            <person name="Virtaneva K."/>
            <person name="Kanakabandi K."/>
            <person name="Long D."/>
            <person name="Rosenke R."/>
            <person name="Saturday G.A."/>
            <person name="Hoyt F.H."/>
            <person name="Bruno D.P."/>
            <person name="Ribeiro J.M.C."/>
            <person name="Hinnebusch J."/>
        </authorList>
    </citation>
    <scope>NUCLEOTIDE SEQUENCE</scope>
</reference>
<sequence length="689" mass="78713">MRYDPDFRGPLRNRSCTDVFFLILFIVFLVGWAGIGFYALKHGSLNNILGPTDSLGRKCGVDSDVLDKPYLLFFDLMKCAKPGVVINGCPTPQICVKECPSDNFAFETHFSRNTSPEEIRQRLFCKPEVDKSRQIQDFDSARRLVQNEQCAAWHLKSQPVSRRCIPNPVNRTELQIEGFSPDSLRKALRNVKRMARANEVGTMVVEDIVASWWKILLTLCCSMLVCLCYIVLMRWLAAPMVWFSIFGVLCMLAFGTYITFRNFIRLKHANVERSVANTNIKNLAKNIFDKEGYWLTLGIIMAILFVVLILVVIFLRKKIVVAIALIKEGSRAVSSVTTTLAFPIFPWIFQTLVIAYAVVIALHLSSIGEQDFKVVGMTEDWTCSGDALSYKNNASCTPEVFNKFCTKRYNNHPDEFATCHLKGIDNPAQVNWFHAYNVLGFFWVLFFISALGDMILAATFATWYWTFNKDNVPYFTLTAGLARTFRYHLGTLAFGSLILAICRIIRVILEYIDQKLKKFDNPCTRCLLCFLKCFFWCLENFIKFINKNAYIMCAIHGKNFCSSAKDSFALILRNCTKYIVVDKTTEFVFFMSKVLISAGMGALSYLYFGNDWAQLNDDTLHYGYAPVILVVIGTFFITCVFFGVYDMAVDTLLLCFLEDSERNDGSPERPYYMSKELMKILGRKNKVIE</sequence>
<proteinExistence type="inferred from homology"/>
<feature type="transmembrane region" description="Helical" evidence="7">
    <location>
        <begin position="587"/>
        <end position="608"/>
    </location>
</feature>
<name>A0A6M2DXS4_XENCH</name>
<evidence type="ECO:0000256" key="6">
    <source>
        <dbReference type="ARBA" id="ARBA00023180"/>
    </source>
</evidence>
<feature type="transmembrane region" description="Helical" evidence="7">
    <location>
        <begin position="441"/>
        <end position="465"/>
    </location>
</feature>
<accession>A0A6M2DXS4</accession>